<name>A0A8J6A641_GALPY</name>
<reference evidence="2" key="1">
    <citation type="journal article" date="2021" name="Evol. Appl.">
        <title>The genome of the Pyrenean desman and the effects of bottlenecks and inbreeding on the genomic landscape of an endangered species.</title>
        <authorList>
            <person name="Escoda L."/>
            <person name="Castresana J."/>
        </authorList>
    </citation>
    <scope>NUCLEOTIDE SEQUENCE</scope>
    <source>
        <strain evidence="2">IBE-C5619</strain>
    </source>
</reference>
<accession>A0A8J6A641</accession>
<dbReference type="PANTHER" id="PTHR37350:SF1">
    <property type="entry name" value="PROTEIN GAPT"/>
    <property type="match status" value="1"/>
</dbReference>
<dbReference type="GO" id="GO:0016020">
    <property type="term" value="C:membrane"/>
    <property type="evidence" value="ECO:0007669"/>
    <property type="project" value="InterPro"/>
</dbReference>
<proteinExistence type="predicted"/>
<evidence type="ECO:0000313" key="3">
    <source>
        <dbReference type="Proteomes" id="UP000700334"/>
    </source>
</evidence>
<organism evidence="2 3">
    <name type="scientific">Galemys pyrenaicus</name>
    <name type="common">Iberian desman</name>
    <name type="synonym">Pyrenean desman</name>
    <dbReference type="NCBI Taxonomy" id="202257"/>
    <lineage>
        <taxon>Eukaryota</taxon>
        <taxon>Metazoa</taxon>
        <taxon>Chordata</taxon>
        <taxon>Craniata</taxon>
        <taxon>Vertebrata</taxon>
        <taxon>Euteleostomi</taxon>
        <taxon>Mammalia</taxon>
        <taxon>Eutheria</taxon>
        <taxon>Laurasiatheria</taxon>
        <taxon>Eulipotyphla</taxon>
        <taxon>Talpidae</taxon>
        <taxon>Galemys</taxon>
    </lineage>
</organism>
<dbReference type="GO" id="GO:0002322">
    <property type="term" value="P:B cell proliferation involved in immune response"/>
    <property type="evidence" value="ECO:0007669"/>
    <property type="project" value="TreeGrafter"/>
</dbReference>
<evidence type="ECO:0000313" key="2">
    <source>
        <dbReference type="EMBL" id="KAG8516149.1"/>
    </source>
</evidence>
<evidence type="ECO:0000256" key="1">
    <source>
        <dbReference type="SAM" id="MobiDB-lite"/>
    </source>
</evidence>
<dbReference type="OrthoDB" id="9832665at2759"/>
<keyword evidence="3" id="KW-1185">Reference proteome</keyword>
<dbReference type="EMBL" id="JAGFMF010011684">
    <property type="protein sequence ID" value="KAG8516149.1"/>
    <property type="molecule type" value="Genomic_DNA"/>
</dbReference>
<feature type="region of interest" description="Disordered" evidence="1">
    <location>
        <begin position="1"/>
        <end position="22"/>
    </location>
</feature>
<dbReference type="InterPro" id="IPR021082">
    <property type="entry name" value="Protein_GAPT"/>
</dbReference>
<comment type="caution">
    <text evidence="2">The sequence shown here is derived from an EMBL/GenBank/DDBJ whole genome shotgun (WGS) entry which is preliminary data.</text>
</comment>
<dbReference type="GO" id="GO:0001782">
    <property type="term" value="P:B cell homeostasis"/>
    <property type="evidence" value="ECO:0007669"/>
    <property type="project" value="TreeGrafter"/>
</dbReference>
<dbReference type="AlphaFoldDB" id="A0A8J6A641"/>
<dbReference type="PANTHER" id="PTHR37350">
    <property type="entry name" value="PROTEIN GAPT"/>
    <property type="match status" value="1"/>
</dbReference>
<protein>
    <submittedName>
        <fullName evidence="2">Protein GAPT</fullName>
    </submittedName>
</protein>
<gene>
    <name evidence="2" type="ORF">J0S82_015363</name>
</gene>
<dbReference type="PRINTS" id="PR02077">
    <property type="entry name" value="PROTEINGAPT"/>
</dbReference>
<dbReference type="Pfam" id="PF11770">
    <property type="entry name" value="GAPT"/>
    <property type="match status" value="1"/>
</dbReference>
<dbReference type="Proteomes" id="UP000700334">
    <property type="component" value="Unassembled WGS sequence"/>
</dbReference>
<sequence length="87" mass="10400">MSFQTQDQRAAEREDNIQKNYENVNVRPCKAEEENEKEIYENSEQFDFEEHVYGNEMPSHYCNFQKPSISTSEVPQDEDIYILPDPY</sequence>